<reference evidence="4 5" key="1">
    <citation type="submission" date="2016-07" db="EMBL/GenBank/DDBJ databases">
        <title>Pervasive Adenine N6-methylation of Active Genes in Fungi.</title>
        <authorList>
            <consortium name="DOE Joint Genome Institute"/>
            <person name="Mondo S.J."/>
            <person name="Dannebaum R.O."/>
            <person name="Kuo R.C."/>
            <person name="Labutti K."/>
            <person name="Haridas S."/>
            <person name="Kuo A."/>
            <person name="Salamov A."/>
            <person name="Ahrendt S.R."/>
            <person name="Lipzen A."/>
            <person name="Sullivan W."/>
            <person name="Andreopoulos W.B."/>
            <person name="Clum A."/>
            <person name="Lindquist E."/>
            <person name="Daum C."/>
            <person name="Ramamoorthy G.K."/>
            <person name="Gryganskyi A."/>
            <person name="Culley D."/>
            <person name="Magnuson J.K."/>
            <person name="James T.Y."/>
            <person name="O'Malley M.A."/>
            <person name="Stajich J.E."/>
            <person name="Spatafora J.W."/>
            <person name="Visel A."/>
            <person name="Grigoriev I.V."/>
        </authorList>
    </citation>
    <scope>NUCLEOTIDE SEQUENCE [LARGE SCALE GENOMIC DNA]</scope>
    <source>
        <strain evidence="4 5">CBS 115471</strain>
    </source>
</reference>
<evidence type="ECO:0000313" key="5">
    <source>
        <dbReference type="Proteomes" id="UP000193144"/>
    </source>
</evidence>
<comment type="caution">
    <text evidence="4">The sequence shown here is derived from an EMBL/GenBank/DDBJ whole genome shotgun (WGS) entry which is preliminary data.</text>
</comment>
<keyword evidence="5" id="KW-1185">Reference proteome</keyword>
<feature type="transmembrane region" description="Helical" evidence="2">
    <location>
        <begin position="760"/>
        <end position="785"/>
    </location>
</feature>
<organism evidence="4 5">
    <name type="scientific">Clohesyomyces aquaticus</name>
    <dbReference type="NCBI Taxonomy" id="1231657"/>
    <lineage>
        <taxon>Eukaryota</taxon>
        <taxon>Fungi</taxon>
        <taxon>Dikarya</taxon>
        <taxon>Ascomycota</taxon>
        <taxon>Pezizomycotina</taxon>
        <taxon>Dothideomycetes</taxon>
        <taxon>Pleosporomycetidae</taxon>
        <taxon>Pleosporales</taxon>
        <taxon>Lindgomycetaceae</taxon>
        <taxon>Clohesyomyces</taxon>
    </lineage>
</organism>
<evidence type="ECO:0000313" key="4">
    <source>
        <dbReference type="EMBL" id="ORY12103.1"/>
    </source>
</evidence>
<feature type="transmembrane region" description="Helical" evidence="2">
    <location>
        <begin position="660"/>
        <end position="684"/>
    </location>
</feature>
<feature type="region of interest" description="Disordered" evidence="1">
    <location>
        <begin position="867"/>
        <end position="915"/>
    </location>
</feature>
<name>A0A1Y1ZPC0_9PLEO</name>
<dbReference type="InterPro" id="IPR056120">
    <property type="entry name" value="DUF7703"/>
</dbReference>
<feature type="compositionally biased region" description="Basic and acidic residues" evidence="1">
    <location>
        <begin position="819"/>
        <end position="837"/>
    </location>
</feature>
<feature type="transmembrane region" description="Helical" evidence="2">
    <location>
        <begin position="561"/>
        <end position="584"/>
    </location>
</feature>
<feature type="transmembrane region" description="Helical" evidence="2">
    <location>
        <begin position="591"/>
        <end position="612"/>
    </location>
</feature>
<evidence type="ECO:0000259" key="3">
    <source>
        <dbReference type="Pfam" id="PF24802"/>
    </source>
</evidence>
<feature type="domain" description="DUF7703" evidence="3">
    <location>
        <begin position="561"/>
        <end position="813"/>
    </location>
</feature>
<evidence type="ECO:0000256" key="2">
    <source>
        <dbReference type="SAM" id="Phobius"/>
    </source>
</evidence>
<feature type="transmembrane region" description="Helical" evidence="2">
    <location>
        <begin position="624"/>
        <end position="648"/>
    </location>
</feature>
<dbReference type="EMBL" id="MCFA01000054">
    <property type="protein sequence ID" value="ORY12103.1"/>
    <property type="molecule type" value="Genomic_DNA"/>
</dbReference>
<keyword evidence="2" id="KW-0472">Membrane</keyword>
<feature type="transmembrane region" description="Helical" evidence="2">
    <location>
        <begin position="73"/>
        <end position="98"/>
    </location>
</feature>
<feature type="compositionally biased region" description="Basic and acidic residues" evidence="1">
    <location>
        <begin position="885"/>
        <end position="894"/>
    </location>
</feature>
<keyword evidence="2" id="KW-0812">Transmembrane</keyword>
<sequence>MSQHQGHGEVGSSHESLTALPRWDTIQSAERPHTRKGSRAIILDNSFVKELLGTREPDPGNSAQQQKPKVPRVLLWLVVVLTTLLVLAIILGAVLGTLHSRARHTHPPQIVATTSSAIPTSTSSVPTPTATPQVSSLAVTGWKTGGSRGYFTIWLFSQDSDGFLSRSTFNSSTGNWTTASRFASAKKGTPLAATALNTAYYVNQTNYTFPGVQFQAEVVYLDNLNYVSEWIFPDKGPEEGQPGSLNQQRYTASDISHIAFYWPELVYQSNGGELRLVSFECRTKNRCWHDSTLPTTDASNGTQLAMIPLTNNLSSLALFYSQEDGAYVSYIDRFGQASEIWGTRPKWYGTDELVRHRRRLERPGVTGGFPRCRHAYLDRMLDRPYFSWVPASNWHRAFSVLFLRRGQGPGLEKTTSSSMPKRVRVPMPVARSIFNFLADGIATLKILHRQIAAKFLFPRGNWVRYSTLVTSTTLEVSKGPGLVVENSGPFPRPFTLPRVGWTGGSVTDEANLDLFNGIGHFFFGFRAHACARRSEMPALFICRCVNVRVLGYNGDSRSLQIVIAFLIGLSLYNATELIILTLVTFQRFKGLYFWSLLISSFGILPYGLGFLIKFFQFLDPSQDAGYLAVVFLTVGWWLMVTGQSVVLWSRLHLVTNSRRVLRWTLYMIIMDAFIFHSITSVLTFGSNSNHLSNATLKCFVDGYSIMEKIQMVAFFLQELVISIIYIKDTLRLLRLSEFLKDDFGSVHLGSGKNRKTMYQLLAINAIIIVMDCALLAVEFANLYIIETTLKGVVYSVKLKLEFAVLGRLVHFVHAQSGSAEHERRERRETVGTRHTLEKSGSGGSQGVIDAQDWPDFVDPERVDGDVTHATPVAGIGEMQGGEEGWENRARDKSWRRSRTQRGSWIDEEMDKHNIG</sequence>
<dbReference type="PANTHER" id="PTHR37013">
    <property type="entry name" value="INTEGRAL MEMBRANE PROTEIN (AFU_ORTHOLOGUE AFUA_1G05950)-RELATED"/>
    <property type="match status" value="1"/>
</dbReference>
<feature type="region of interest" description="Disordered" evidence="1">
    <location>
        <begin position="819"/>
        <end position="850"/>
    </location>
</feature>
<accession>A0A1Y1ZPC0</accession>
<protein>
    <recommendedName>
        <fullName evidence="3">DUF7703 domain-containing protein</fullName>
    </recommendedName>
</protein>
<evidence type="ECO:0000256" key="1">
    <source>
        <dbReference type="SAM" id="MobiDB-lite"/>
    </source>
</evidence>
<dbReference type="SUPFAM" id="SSF89372">
    <property type="entry name" value="Fucose-specific lectin"/>
    <property type="match status" value="1"/>
</dbReference>
<proteinExistence type="predicted"/>
<keyword evidence="2" id="KW-1133">Transmembrane helix</keyword>
<dbReference type="OrthoDB" id="405906at2759"/>
<dbReference type="Proteomes" id="UP000193144">
    <property type="component" value="Unassembled WGS sequence"/>
</dbReference>
<dbReference type="PANTHER" id="PTHR37013:SF3">
    <property type="entry name" value="INTEGRAL MEMBRANE PROTEIN (AFU_ORTHOLOGUE AFUA_1G05950)"/>
    <property type="match status" value="1"/>
</dbReference>
<dbReference type="Gene3D" id="2.120.10.70">
    <property type="entry name" value="Fucose-specific lectin"/>
    <property type="match status" value="1"/>
</dbReference>
<gene>
    <name evidence="4" type="ORF">BCR34DRAFT_663998</name>
</gene>
<feature type="transmembrane region" description="Helical" evidence="2">
    <location>
        <begin position="709"/>
        <end position="726"/>
    </location>
</feature>
<dbReference type="AlphaFoldDB" id="A0A1Y1ZPC0"/>
<dbReference type="Pfam" id="PF24802">
    <property type="entry name" value="DUF7703"/>
    <property type="match status" value="1"/>
</dbReference>